<dbReference type="SUPFAM" id="SSF51735">
    <property type="entry name" value="NAD(P)-binding Rossmann-fold domains"/>
    <property type="match status" value="1"/>
</dbReference>
<evidence type="ECO:0000313" key="2">
    <source>
        <dbReference type="EMBL" id="OQE93075.1"/>
    </source>
</evidence>
<dbReference type="InterPro" id="IPR051783">
    <property type="entry name" value="NAD(P)-dependent_oxidoreduct"/>
</dbReference>
<name>A0A1V6Z064_PENNA</name>
<dbReference type="PANTHER" id="PTHR48079">
    <property type="entry name" value="PROTEIN YEEZ"/>
    <property type="match status" value="1"/>
</dbReference>
<dbReference type="OMA" id="ATPSPIW"/>
<dbReference type="EMBL" id="MOOB01000006">
    <property type="protein sequence ID" value="OQE93075.1"/>
    <property type="molecule type" value="Genomic_DNA"/>
</dbReference>
<dbReference type="PANTHER" id="PTHR48079:SF8">
    <property type="entry name" value="NAD(P)-BINDING DOMAIN-CONTAINING PROTEIN"/>
    <property type="match status" value="1"/>
</dbReference>
<gene>
    <name evidence="2" type="ORF">PENNAL_c0006G11532</name>
</gene>
<dbReference type="AlphaFoldDB" id="A0A1V6Z064"/>
<dbReference type="Pfam" id="PF13460">
    <property type="entry name" value="NAD_binding_10"/>
    <property type="match status" value="1"/>
</dbReference>
<dbReference type="STRING" id="60175.A0A1V6Z064"/>
<organism evidence="2 3">
    <name type="scientific">Penicillium nalgiovense</name>
    <dbReference type="NCBI Taxonomy" id="60175"/>
    <lineage>
        <taxon>Eukaryota</taxon>
        <taxon>Fungi</taxon>
        <taxon>Dikarya</taxon>
        <taxon>Ascomycota</taxon>
        <taxon>Pezizomycotina</taxon>
        <taxon>Eurotiomycetes</taxon>
        <taxon>Eurotiomycetidae</taxon>
        <taxon>Eurotiales</taxon>
        <taxon>Aspergillaceae</taxon>
        <taxon>Penicillium</taxon>
    </lineage>
</organism>
<evidence type="ECO:0000313" key="3">
    <source>
        <dbReference type="Proteomes" id="UP000191691"/>
    </source>
</evidence>
<dbReference type="InterPro" id="IPR036291">
    <property type="entry name" value="NAD(P)-bd_dom_sf"/>
</dbReference>
<dbReference type="Gene3D" id="3.40.50.720">
    <property type="entry name" value="NAD(P)-binding Rossmann-like Domain"/>
    <property type="match status" value="1"/>
</dbReference>
<keyword evidence="3" id="KW-1185">Reference proteome</keyword>
<accession>A0A1V6Z064</accession>
<sequence>MTQIFLTGATGYIGGEVLHALQHAHPDYEVAALIRDKEKASKVLAAFPTVRVVLADLDNVDIIEEESRKANIVIHAASNKHIASVKAIANGLAGRQNAHYIQVTGASVLAGPEVDNNSYGEPSDQIIDDLDNAADLRDIIRAYKDRRVVDNYILDLGSSGPKTAIIFPPIIFGIGKGPVKQRSVQVPSLARATLLQRVSLYLGRGLSRWGIVHVSELADLFVKLAENAVNATPSPIWNENGLFFAEKGFEVGSWPNVSQLIHADPFSFFQSFKDVASVIAKEAHSLGYIDSPDSVKSMNLEESNVVIPNGSVFLGTNGQGRASRAKKLLGWQPDGESFQNAVRETIIAEAAQL</sequence>
<dbReference type="Proteomes" id="UP000191691">
    <property type="component" value="Unassembled WGS sequence"/>
</dbReference>
<comment type="caution">
    <text evidence="2">The sequence shown here is derived from an EMBL/GenBank/DDBJ whole genome shotgun (WGS) entry which is preliminary data.</text>
</comment>
<dbReference type="GO" id="GO:0005737">
    <property type="term" value="C:cytoplasm"/>
    <property type="evidence" value="ECO:0007669"/>
    <property type="project" value="TreeGrafter"/>
</dbReference>
<reference evidence="3" key="1">
    <citation type="journal article" date="2017" name="Nat. Microbiol.">
        <title>Global analysis of biosynthetic gene clusters reveals vast potential of secondary metabolite production in Penicillium species.</title>
        <authorList>
            <person name="Nielsen J.C."/>
            <person name="Grijseels S."/>
            <person name="Prigent S."/>
            <person name="Ji B."/>
            <person name="Dainat J."/>
            <person name="Nielsen K.F."/>
            <person name="Frisvad J.C."/>
            <person name="Workman M."/>
            <person name="Nielsen J."/>
        </authorList>
    </citation>
    <scope>NUCLEOTIDE SEQUENCE [LARGE SCALE GENOMIC DNA]</scope>
    <source>
        <strain evidence="3">IBT 13039</strain>
    </source>
</reference>
<feature type="domain" description="NAD(P)-binding" evidence="1">
    <location>
        <begin position="8"/>
        <end position="110"/>
    </location>
</feature>
<proteinExistence type="predicted"/>
<dbReference type="GO" id="GO:0004029">
    <property type="term" value="F:aldehyde dehydrogenase (NAD+) activity"/>
    <property type="evidence" value="ECO:0007669"/>
    <property type="project" value="TreeGrafter"/>
</dbReference>
<protein>
    <recommendedName>
        <fullName evidence="1">NAD(P)-binding domain-containing protein</fullName>
    </recommendedName>
</protein>
<dbReference type="InterPro" id="IPR016040">
    <property type="entry name" value="NAD(P)-bd_dom"/>
</dbReference>
<evidence type="ECO:0000259" key="1">
    <source>
        <dbReference type="Pfam" id="PF13460"/>
    </source>
</evidence>